<gene>
    <name evidence="2" type="ORF">G4Y79_18815</name>
</gene>
<keyword evidence="1" id="KW-0479">Metal-binding</keyword>
<evidence type="ECO:0000256" key="1">
    <source>
        <dbReference type="PIRSR" id="PIRSR605502-1"/>
    </source>
</evidence>
<dbReference type="InterPro" id="IPR036705">
    <property type="entry name" value="Ribosyl_crysJ1_sf"/>
</dbReference>
<feature type="binding site" evidence="1">
    <location>
        <position position="262"/>
    </location>
    <ligand>
        <name>Mg(2+)</name>
        <dbReference type="ChEBI" id="CHEBI:18420"/>
        <label>1</label>
    </ligand>
</feature>
<name>A0A7S8E7F2_9CHLR</name>
<feature type="binding site" evidence="1">
    <location>
        <position position="53"/>
    </location>
    <ligand>
        <name>Mg(2+)</name>
        <dbReference type="ChEBI" id="CHEBI:18420"/>
        <label>1</label>
    </ligand>
</feature>
<keyword evidence="3" id="KW-1185">Reference proteome</keyword>
<dbReference type="Proteomes" id="UP000594468">
    <property type="component" value="Chromosome"/>
</dbReference>
<dbReference type="Gene3D" id="1.10.4080.10">
    <property type="entry name" value="ADP-ribosylation/Crystallin J1"/>
    <property type="match status" value="1"/>
</dbReference>
<accession>A0A7S8E7F2</accession>
<organism evidence="2 3">
    <name type="scientific">Phototrophicus methaneseepsis</name>
    <dbReference type="NCBI Taxonomy" id="2710758"/>
    <lineage>
        <taxon>Bacteria</taxon>
        <taxon>Bacillati</taxon>
        <taxon>Chloroflexota</taxon>
        <taxon>Candidatus Thermofontia</taxon>
        <taxon>Phototrophicales</taxon>
        <taxon>Phototrophicaceae</taxon>
        <taxon>Phototrophicus</taxon>
    </lineage>
</organism>
<evidence type="ECO:0000313" key="2">
    <source>
        <dbReference type="EMBL" id="QPC81724.1"/>
    </source>
</evidence>
<dbReference type="SUPFAM" id="SSF101478">
    <property type="entry name" value="ADP-ribosylglycohydrolase"/>
    <property type="match status" value="1"/>
</dbReference>
<dbReference type="RefSeq" id="WP_195169795.1">
    <property type="nucleotide sequence ID" value="NZ_CP062983.1"/>
</dbReference>
<dbReference type="Pfam" id="PF03747">
    <property type="entry name" value="ADP_ribosyl_GH"/>
    <property type="match status" value="1"/>
</dbReference>
<dbReference type="EMBL" id="CP062983">
    <property type="protein sequence ID" value="QPC81724.1"/>
    <property type="molecule type" value="Genomic_DNA"/>
</dbReference>
<dbReference type="AlphaFoldDB" id="A0A7S8E7F2"/>
<dbReference type="KEGG" id="pmet:G4Y79_18815"/>
<dbReference type="PANTHER" id="PTHR16222:SF12">
    <property type="entry name" value="ADP-RIBOSYLGLYCOHYDROLASE-RELATED"/>
    <property type="match status" value="1"/>
</dbReference>
<dbReference type="InterPro" id="IPR050792">
    <property type="entry name" value="ADP-ribosylglycohydrolase"/>
</dbReference>
<proteinExistence type="predicted"/>
<feature type="binding site" evidence="1">
    <location>
        <position position="54"/>
    </location>
    <ligand>
        <name>Mg(2+)</name>
        <dbReference type="ChEBI" id="CHEBI:18420"/>
        <label>1</label>
    </ligand>
</feature>
<comment type="cofactor">
    <cofactor evidence="1">
        <name>Mg(2+)</name>
        <dbReference type="ChEBI" id="CHEBI:18420"/>
    </cofactor>
    <text evidence="1">Binds 2 magnesium ions per subunit.</text>
</comment>
<feature type="binding site" evidence="1">
    <location>
        <position position="52"/>
    </location>
    <ligand>
        <name>Mg(2+)</name>
        <dbReference type="ChEBI" id="CHEBI:18420"/>
        <label>1</label>
    </ligand>
</feature>
<dbReference type="GO" id="GO:0016787">
    <property type="term" value="F:hydrolase activity"/>
    <property type="evidence" value="ECO:0007669"/>
    <property type="project" value="UniProtKB-KW"/>
</dbReference>
<dbReference type="PANTHER" id="PTHR16222">
    <property type="entry name" value="ADP-RIBOSYLGLYCOHYDROLASE"/>
    <property type="match status" value="1"/>
</dbReference>
<keyword evidence="1" id="KW-0460">Magnesium</keyword>
<feature type="binding site" evidence="1">
    <location>
        <position position="265"/>
    </location>
    <ligand>
        <name>Mg(2+)</name>
        <dbReference type="ChEBI" id="CHEBI:18420"/>
        <label>1</label>
    </ligand>
</feature>
<protein>
    <submittedName>
        <fullName evidence="2">ADP-ribosylglycohydrolase family protein</fullName>
    </submittedName>
</protein>
<dbReference type="GO" id="GO:0046872">
    <property type="term" value="F:metal ion binding"/>
    <property type="evidence" value="ECO:0007669"/>
    <property type="project" value="UniProtKB-KW"/>
</dbReference>
<sequence>MKTANDRLDLARLSLEGLSVGDAFGDRFFMHADTAKALIQARALPKDPWAFTDDTNMALSIYETLRVHQEIHQANLGNSFAKHYDPSRGYGPAMHRLLARIASGDPWKSVSEALFDGQGSFGNGAAMRVAPLGAYFFDDMDKVVAEAQKSAEITHAHPEGIAGAIAVAVADAVAVRYTEKAAPDRVAYLNEILPFVPDSEVRSGIARARDIRSRVVDHVIGMIGNSYRITAQDTVPFTLWCAGESLNSFEDAMWLTASALGDVDTNCAIVGGIVSLYVGQAGIPQEWIDKREPLPSWAFP</sequence>
<feature type="binding site" evidence="1">
    <location>
        <position position="264"/>
    </location>
    <ligand>
        <name>Mg(2+)</name>
        <dbReference type="ChEBI" id="CHEBI:18420"/>
        <label>1</label>
    </ligand>
</feature>
<evidence type="ECO:0000313" key="3">
    <source>
        <dbReference type="Proteomes" id="UP000594468"/>
    </source>
</evidence>
<reference evidence="2 3" key="1">
    <citation type="submission" date="2020-02" db="EMBL/GenBank/DDBJ databases">
        <authorList>
            <person name="Zheng R.K."/>
            <person name="Sun C.M."/>
        </authorList>
    </citation>
    <scope>NUCLEOTIDE SEQUENCE [LARGE SCALE GENOMIC DNA]</scope>
    <source>
        <strain evidence="3">rifampicinis</strain>
    </source>
</reference>
<keyword evidence="2" id="KW-0378">Hydrolase</keyword>
<dbReference type="InterPro" id="IPR005502">
    <property type="entry name" value="Ribosyl_crysJ1"/>
</dbReference>